<evidence type="ECO:0000256" key="10">
    <source>
        <dbReference type="SAM" id="Coils"/>
    </source>
</evidence>
<feature type="domain" description="Reverse transcriptase" evidence="11">
    <location>
        <begin position="827"/>
        <end position="1104"/>
    </location>
</feature>
<dbReference type="PROSITE" id="PS50878">
    <property type="entry name" value="RT_POL"/>
    <property type="match status" value="1"/>
</dbReference>
<dbReference type="InterPro" id="IPR043502">
    <property type="entry name" value="DNA/RNA_pol_sf"/>
</dbReference>
<dbReference type="EMBL" id="JAUCMX010000005">
    <property type="protein sequence ID" value="KAK3546479.1"/>
    <property type="molecule type" value="Genomic_DNA"/>
</dbReference>
<keyword evidence="6" id="KW-0963">Cytoplasm</keyword>
<dbReference type="AlphaFoldDB" id="A0AAE0R899"/>
<dbReference type="InterPro" id="IPR000477">
    <property type="entry name" value="RT_dom"/>
</dbReference>
<evidence type="ECO:0000256" key="6">
    <source>
        <dbReference type="ARBA" id="ARBA00022490"/>
    </source>
</evidence>
<evidence type="ECO:0000259" key="11">
    <source>
        <dbReference type="PROSITE" id="PS50878"/>
    </source>
</evidence>
<dbReference type="Gene3D" id="3.30.70.270">
    <property type="match status" value="1"/>
</dbReference>
<keyword evidence="8" id="KW-0496">Mitochondrion</keyword>
<gene>
    <name evidence="12" type="ORF">QTP70_026331</name>
</gene>
<evidence type="ECO:0000256" key="5">
    <source>
        <dbReference type="ARBA" id="ARBA00012180"/>
    </source>
</evidence>
<keyword evidence="10" id="KW-0175">Coiled coil</keyword>
<dbReference type="InterPro" id="IPR040144">
    <property type="entry name" value="RAP1GDS1"/>
</dbReference>
<dbReference type="SUPFAM" id="SSF48371">
    <property type="entry name" value="ARM repeat"/>
    <property type="match status" value="2"/>
</dbReference>
<dbReference type="GO" id="GO:0005739">
    <property type="term" value="C:mitochondrion"/>
    <property type="evidence" value="ECO:0007669"/>
    <property type="project" value="UniProtKB-SubCell"/>
</dbReference>
<dbReference type="InterPro" id="IPR000225">
    <property type="entry name" value="Armadillo"/>
</dbReference>
<comment type="similarity">
    <text evidence="4">Belongs to the beta type-B retroviral polymerase family. HERV class-II K(HML-2) pol subfamily.</text>
</comment>
<dbReference type="InterPro" id="IPR043128">
    <property type="entry name" value="Rev_trsase/Diguanyl_cyclase"/>
</dbReference>
<dbReference type="PROSITE" id="PS50176">
    <property type="entry name" value="ARM_REPEAT"/>
    <property type="match status" value="2"/>
</dbReference>
<evidence type="ECO:0000256" key="8">
    <source>
        <dbReference type="ARBA" id="ARBA00023128"/>
    </source>
</evidence>
<keyword evidence="7" id="KW-0256">Endoplasmic reticulum</keyword>
<evidence type="ECO:0000256" key="9">
    <source>
        <dbReference type="PROSITE-ProRule" id="PRU00259"/>
    </source>
</evidence>
<dbReference type="GO" id="GO:0005829">
    <property type="term" value="C:cytosol"/>
    <property type="evidence" value="ECO:0007669"/>
    <property type="project" value="UniProtKB-SubCell"/>
</dbReference>
<reference evidence="12" key="1">
    <citation type="submission" date="2023-06" db="EMBL/GenBank/DDBJ databases">
        <title>Male Hemibagrus guttatus genome.</title>
        <authorList>
            <person name="Bian C."/>
        </authorList>
    </citation>
    <scope>NUCLEOTIDE SEQUENCE</scope>
    <source>
        <strain evidence="12">Male_cb2023</strain>
        <tissue evidence="12">Muscle</tissue>
    </source>
</reference>
<dbReference type="InterPro" id="IPR036691">
    <property type="entry name" value="Endo/exonu/phosph_ase_sf"/>
</dbReference>
<evidence type="ECO:0000256" key="3">
    <source>
        <dbReference type="ARBA" id="ARBA00004514"/>
    </source>
</evidence>
<comment type="caution">
    <text evidence="12">The sequence shown here is derived from an EMBL/GenBank/DDBJ whole genome shotgun (WGS) entry which is preliminary data.</text>
</comment>
<evidence type="ECO:0000256" key="1">
    <source>
        <dbReference type="ARBA" id="ARBA00004173"/>
    </source>
</evidence>
<evidence type="ECO:0000313" key="12">
    <source>
        <dbReference type="EMBL" id="KAK3546479.1"/>
    </source>
</evidence>
<dbReference type="GO" id="GO:0005783">
    <property type="term" value="C:endoplasmic reticulum"/>
    <property type="evidence" value="ECO:0007669"/>
    <property type="project" value="UniProtKB-SubCell"/>
</dbReference>
<dbReference type="Gene3D" id="3.60.10.10">
    <property type="entry name" value="Endonuclease/exonuclease/phosphatase"/>
    <property type="match status" value="1"/>
</dbReference>
<dbReference type="InterPro" id="IPR011989">
    <property type="entry name" value="ARM-like"/>
</dbReference>
<dbReference type="Gene3D" id="1.25.10.10">
    <property type="entry name" value="Leucine-rich Repeat Variant"/>
    <property type="match status" value="3"/>
</dbReference>
<feature type="coiled-coil region" evidence="10">
    <location>
        <begin position="774"/>
        <end position="808"/>
    </location>
</feature>
<protein>
    <recommendedName>
        <fullName evidence="5">ribonuclease H</fullName>
        <ecNumber evidence="5">3.1.26.4</ecNumber>
    </recommendedName>
</protein>
<dbReference type="EC" id="3.1.26.4" evidence="5"/>
<dbReference type="Pfam" id="PF00514">
    <property type="entry name" value="Arm"/>
    <property type="match status" value="3"/>
</dbReference>
<evidence type="ECO:0000256" key="2">
    <source>
        <dbReference type="ARBA" id="ARBA00004240"/>
    </source>
</evidence>
<feature type="repeat" description="ARM" evidence="9">
    <location>
        <begin position="358"/>
        <end position="404"/>
    </location>
</feature>
<keyword evidence="13" id="KW-1185">Reference proteome</keyword>
<evidence type="ECO:0000256" key="4">
    <source>
        <dbReference type="ARBA" id="ARBA00010879"/>
    </source>
</evidence>
<dbReference type="InterPro" id="IPR016024">
    <property type="entry name" value="ARM-type_fold"/>
</dbReference>
<evidence type="ECO:0000256" key="7">
    <source>
        <dbReference type="ARBA" id="ARBA00022824"/>
    </source>
</evidence>
<name>A0AAE0R899_9TELE</name>
<proteinExistence type="inferred from homology"/>
<dbReference type="Proteomes" id="UP001274896">
    <property type="component" value="Unassembled WGS sequence"/>
</dbReference>
<feature type="repeat" description="ARM" evidence="9">
    <location>
        <begin position="90"/>
        <end position="132"/>
    </location>
</feature>
<dbReference type="FunFam" id="1.25.10.10:FF:000093">
    <property type="entry name" value="rap1 GTPase-GDP dissociation stimulator 1 isoform X4"/>
    <property type="match status" value="1"/>
</dbReference>
<accession>A0AAE0R899</accession>
<dbReference type="SMART" id="SM00185">
    <property type="entry name" value="ARM"/>
    <property type="match status" value="4"/>
</dbReference>
<dbReference type="GO" id="GO:0005085">
    <property type="term" value="F:guanyl-nucleotide exchange factor activity"/>
    <property type="evidence" value="ECO:0007669"/>
    <property type="project" value="InterPro"/>
</dbReference>
<dbReference type="PANTHER" id="PTHR10957">
    <property type="entry name" value="RAP1 GTPASE-GDP DISSOCIATION STIMULATOR 1"/>
    <property type="match status" value="1"/>
</dbReference>
<dbReference type="SUPFAM" id="SSF56672">
    <property type="entry name" value="DNA/RNA polymerases"/>
    <property type="match status" value="1"/>
</dbReference>
<sequence>MADNLDEALKTLKLSSADSASDSVESCLDCLLKALAHNNVEASGKIQEMGVLPLMPTLLATQNSSTPKVANVIAEVAKNEFMRSSCVEAGLIPPLVQLLNCKDQEVLLQTGRALGNICYDSHEGRSAVHEAGAAQIVAEHIKALAHNTDPATGKLLTVFCGMLMNYSNDNDTLQAQLISMGVIPTLVKLLGVHAHNTALTEMCLIAFGNLAELESSKEQFAATNIAEELVRLFCKQAEHEKKEMIFEVLAPLAENDVIKLQLVEAGLVECLLDVVAQTVDSDREEDLAQLKTASDLMVLLLLGDESMQKLFEGGKGSVFQKVLSWVPSNNHQLQLAGALAIANFARNDGNCIHMVDTGIVQMLLDLLDRHVEEGNVTVQHAALSALRNLAIPVVNKSKMLSAGVSDVVLKFLQSEMPPVQFKLLGTLRMLIDTQVDAAEQLGTNRKLVERLVEWCEAKDHAGVMGESNRLLSALIRHSKSKEVVRTVIQCGGVKHLVTMATSEHMIMQNEALVALGLIAALDLDSAEKDFVGAALVQVLHKLLTEEKSAPEIKYNSMILICSVMGSGKGRELADTMERRKVDILCVQETRWKGSKARSIGAGFKLFYYGVDSKRNGVGVVLKEEFVRNVLEVGCELEEKERFWSELDEVMESIPTGDEEVMGKFGVKERNLEGQMVVDFAKRMDMGVVNTYFQKREEHRVTYKSGGRSTQKKRQKLRQALGGQVVLPDDWETTAEVIRETGRKVLGVSSGRRKEDKETWWWNEEVHDSIQRKRLAKKKWDMDRTEENRQEYKELQRRVKREVSKAKQKAYDELYTRLDTREGEKDLYRLARQRDRDGKDVQQVRVIKDRDGRVLTSEESVQRRWKEYFEELMNEENEREKRVEGVNSVEQKVDKIRKDEVRKALKRMKSGKAVGPDDIPVEVWKCLGEAAVEFLASLFNRVLENLEKAYDRVPREELWYCMRKSGVAEKYVRVVQDMYERSRTVVRCAVGQTEEFNVEVGLHQGSALSPFLFAIVMDQLSEEVRQESPWTMMFADDIVICSESREQVEENLERWRFALERRGMKVSRSKTEYMCVNEREGSGTVRLQGEEVKKVQEFKYLGSTVQSNGECGKEVKKRVQAGWNGWRKVSGVLCDQKISARIKGKVYRTVVRPAMLYGLETVSLRKRQESELEVAELKMLRFSLGVTRLDRIRNEYIRGTAHVGRLGDKVREARLRWFGHVQRREKPLHKEVQSLAFIDVVSKLRSHENKTVAHQASLTEQRLTAQS</sequence>
<dbReference type="GO" id="GO:0004523">
    <property type="term" value="F:RNA-DNA hybrid ribonuclease activity"/>
    <property type="evidence" value="ECO:0007669"/>
    <property type="project" value="UniProtKB-EC"/>
</dbReference>
<evidence type="ECO:0000313" key="13">
    <source>
        <dbReference type="Proteomes" id="UP001274896"/>
    </source>
</evidence>
<comment type="subcellular location">
    <subcellularLocation>
        <location evidence="3">Cytoplasm</location>
        <location evidence="3">Cytosol</location>
    </subcellularLocation>
    <subcellularLocation>
        <location evidence="2">Endoplasmic reticulum</location>
    </subcellularLocation>
    <subcellularLocation>
        <location evidence="1">Mitochondrion</location>
    </subcellularLocation>
</comment>
<dbReference type="Pfam" id="PF00078">
    <property type="entry name" value="RVT_1"/>
    <property type="match status" value="1"/>
</dbReference>
<organism evidence="12 13">
    <name type="scientific">Hemibagrus guttatus</name>
    <dbReference type="NCBI Taxonomy" id="175788"/>
    <lineage>
        <taxon>Eukaryota</taxon>
        <taxon>Metazoa</taxon>
        <taxon>Chordata</taxon>
        <taxon>Craniata</taxon>
        <taxon>Vertebrata</taxon>
        <taxon>Euteleostomi</taxon>
        <taxon>Actinopterygii</taxon>
        <taxon>Neopterygii</taxon>
        <taxon>Teleostei</taxon>
        <taxon>Ostariophysi</taxon>
        <taxon>Siluriformes</taxon>
        <taxon>Bagridae</taxon>
        <taxon>Hemibagrus</taxon>
    </lineage>
</organism>